<dbReference type="CDD" id="cd03801">
    <property type="entry name" value="GT4_PimA-like"/>
    <property type="match status" value="1"/>
</dbReference>
<keyword evidence="3 5" id="KW-0808">Transferase</keyword>
<dbReference type="EC" id="2.4.-.-" evidence="5"/>
<gene>
    <name evidence="5" type="ORF">QTN89_09965</name>
</gene>
<evidence type="ECO:0000256" key="1">
    <source>
        <dbReference type="ARBA" id="ARBA00009481"/>
    </source>
</evidence>
<dbReference type="EMBL" id="JASZZN010000006">
    <property type="protein sequence ID" value="MDM4015755.1"/>
    <property type="molecule type" value="Genomic_DNA"/>
</dbReference>
<dbReference type="InterPro" id="IPR001296">
    <property type="entry name" value="Glyco_trans_1"/>
</dbReference>
<dbReference type="PANTHER" id="PTHR12526:SF640">
    <property type="entry name" value="COLANIC ACID BIOSYNTHESIS GLYCOSYLTRANSFERASE WCAL-RELATED"/>
    <property type="match status" value="1"/>
</dbReference>
<evidence type="ECO:0000259" key="4">
    <source>
        <dbReference type="Pfam" id="PF00534"/>
    </source>
</evidence>
<proteinExistence type="inferred from homology"/>
<keyword evidence="2 5" id="KW-0328">Glycosyltransferase</keyword>
<evidence type="ECO:0000256" key="2">
    <source>
        <dbReference type="ARBA" id="ARBA00022676"/>
    </source>
</evidence>
<protein>
    <submittedName>
        <fullName evidence="5">Glycosyltransferase family 4 protein</fullName>
        <ecNumber evidence="5">2.4.-.-</ecNumber>
    </submittedName>
</protein>
<accession>A0ABT7PGY5</accession>
<dbReference type="PANTHER" id="PTHR12526">
    <property type="entry name" value="GLYCOSYLTRANSFERASE"/>
    <property type="match status" value="1"/>
</dbReference>
<feature type="domain" description="Glycosyl transferase family 1" evidence="4">
    <location>
        <begin position="246"/>
        <end position="410"/>
    </location>
</feature>
<sequence length="435" mass="48089">MKVVYLTAGAAGMYCGSCMHDNALARALHQQGVDCLLQPVYTPIRTDEVSIAGSRVFLSGIHVYLLQKMPWLRWLPRPMRSLLDSPGLIRWATRKASSTDPASLGELAVSILKGSDGFQAQEFERLADWIANEEKPDAVVLTNLLIGGGLPMLRKRMPNCRLIVMLQGDDIFLDHLPEKHRTEAIRLCSNLVDHVDYFCVNSRFYGDKMAALLEIPEAKLRIAPLSIDLGPYDRLPTEKRTPTTDSTEAFKLGYLARIAPEKGLHRLVEAFETIAAKRPHVTLHAAGWLGEANRPYLQTIRDRLAKAGLTDRFTYHGSPDLDAKVQFLQEMDLLCVPTEYEDPKGLFVLEALAAGTPVVMPEHGAFGELIRSTGGGTLVPPHEIDALAEAIITLIDQPDRREQMADQGRQGVYERHSIGAAATSLVELCGPEIKP</sequence>
<dbReference type="RefSeq" id="WP_289163274.1">
    <property type="nucleotide sequence ID" value="NZ_JASZZN010000006.1"/>
</dbReference>
<reference evidence="5 6" key="1">
    <citation type="submission" date="2023-06" db="EMBL/GenBank/DDBJ databases">
        <title>Roseiconus lacunae JC819 isolated from Gulf of Mannar region, Tamil Nadu.</title>
        <authorList>
            <person name="Pk S."/>
            <person name="Ch S."/>
            <person name="Ch V.R."/>
        </authorList>
    </citation>
    <scope>NUCLEOTIDE SEQUENCE [LARGE SCALE GENOMIC DNA]</scope>
    <source>
        <strain evidence="5 6">JC819</strain>
    </source>
</reference>
<dbReference type="Gene3D" id="3.40.50.2000">
    <property type="entry name" value="Glycogen Phosphorylase B"/>
    <property type="match status" value="2"/>
</dbReference>
<comment type="similarity">
    <text evidence="1">Belongs to the glycosyltransferase group 1 family. Glycosyltransferase 4 subfamily.</text>
</comment>
<comment type="caution">
    <text evidence="5">The sequence shown here is derived from an EMBL/GenBank/DDBJ whole genome shotgun (WGS) entry which is preliminary data.</text>
</comment>
<organism evidence="5 6">
    <name type="scientific">Roseiconus lacunae</name>
    <dbReference type="NCBI Taxonomy" id="2605694"/>
    <lineage>
        <taxon>Bacteria</taxon>
        <taxon>Pseudomonadati</taxon>
        <taxon>Planctomycetota</taxon>
        <taxon>Planctomycetia</taxon>
        <taxon>Pirellulales</taxon>
        <taxon>Pirellulaceae</taxon>
        <taxon>Roseiconus</taxon>
    </lineage>
</organism>
<dbReference type="Proteomes" id="UP001239462">
    <property type="component" value="Unassembled WGS sequence"/>
</dbReference>
<evidence type="ECO:0000313" key="5">
    <source>
        <dbReference type="EMBL" id="MDM4015755.1"/>
    </source>
</evidence>
<dbReference type="SUPFAM" id="SSF53756">
    <property type="entry name" value="UDP-Glycosyltransferase/glycogen phosphorylase"/>
    <property type="match status" value="1"/>
</dbReference>
<dbReference type="GO" id="GO:0016757">
    <property type="term" value="F:glycosyltransferase activity"/>
    <property type="evidence" value="ECO:0007669"/>
    <property type="project" value="UniProtKB-KW"/>
</dbReference>
<dbReference type="Pfam" id="PF00534">
    <property type="entry name" value="Glycos_transf_1"/>
    <property type="match status" value="1"/>
</dbReference>
<evidence type="ECO:0000256" key="3">
    <source>
        <dbReference type="ARBA" id="ARBA00022679"/>
    </source>
</evidence>
<name>A0ABT7PGY5_9BACT</name>
<keyword evidence="6" id="KW-1185">Reference proteome</keyword>
<evidence type="ECO:0000313" key="6">
    <source>
        <dbReference type="Proteomes" id="UP001239462"/>
    </source>
</evidence>